<accession>A0A5K1GVS4</accession>
<dbReference type="InterPro" id="IPR006873">
    <property type="entry name" value="DUF620"/>
</dbReference>
<dbReference type="Pfam" id="PF04788">
    <property type="entry name" value="DUF620"/>
    <property type="match status" value="1"/>
</dbReference>
<sequence length="162" mass="18479">MEAGAQTLKARSRSSFDIIHHTMWGYFSQRTGLLLQFEDTHLLRMKGKGKGNDSVFWKTSMESLIEDYRFVDGVNIAHSGHTVVTLFRYGHSSTGHKTRMEESWTIEEVDFNVWGLPLIGFKLDGGRQTLSTHTLVCFTLFRSWKEVAAVFINQKFLGDGLT</sequence>
<organism evidence="1">
    <name type="scientific">Nymphaea colorata</name>
    <name type="common">pocket water lily</name>
    <dbReference type="NCBI Taxonomy" id="210225"/>
    <lineage>
        <taxon>Eukaryota</taxon>
        <taxon>Viridiplantae</taxon>
        <taxon>Streptophyta</taxon>
        <taxon>Embryophyta</taxon>
        <taxon>Tracheophyta</taxon>
        <taxon>Spermatophyta</taxon>
        <taxon>Magnoliopsida</taxon>
        <taxon>Nymphaeales</taxon>
        <taxon>Nymphaeaceae</taxon>
        <taxon>Nymphaea</taxon>
    </lineage>
</organism>
<name>A0A5K1GVS4_9MAGN</name>
<dbReference type="PANTHER" id="PTHR31300">
    <property type="entry name" value="LIPASE"/>
    <property type="match status" value="1"/>
</dbReference>
<reference evidence="1" key="1">
    <citation type="submission" date="2019-09" db="EMBL/GenBank/DDBJ databases">
        <authorList>
            <person name="Zhang L."/>
        </authorList>
    </citation>
    <scope>NUCLEOTIDE SEQUENCE</scope>
</reference>
<dbReference type="AlphaFoldDB" id="A0A5K1GVS4"/>
<proteinExistence type="predicted"/>
<evidence type="ECO:0000313" key="1">
    <source>
        <dbReference type="EMBL" id="VVW79904.1"/>
    </source>
</evidence>
<gene>
    <name evidence="1" type="ORF">NYM_LOCUS27934</name>
</gene>
<protein>
    <submittedName>
        <fullName evidence="1">Uncharacterized protein</fullName>
    </submittedName>
</protein>
<dbReference type="PANTHER" id="PTHR31300:SF9">
    <property type="entry name" value="SPINDLE ASSEMBLY ABNORMAL PROTEIN (DUF620)"/>
    <property type="match status" value="1"/>
</dbReference>
<dbReference type="EMBL" id="LR721787">
    <property type="protein sequence ID" value="VVW79904.1"/>
    <property type="molecule type" value="Genomic_DNA"/>
</dbReference>